<dbReference type="InterPro" id="IPR027417">
    <property type="entry name" value="P-loop_NTPase"/>
</dbReference>
<dbReference type="SUPFAM" id="SSF52540">
    <property type="entry name" value="P-loop containing nucleoside triphosphate hydrolases"/>
    <property type="match status" value="1"/>
</dbReference>
<accession>A0ABP7J6F8</accession>
<dbReference type="EC" id="5.6.2.4" evidence="13"/>
<evidence type="ECO:0000256" key="5">
    <source>
        <dbReference type="ARBA" id="ARBA00022801"/>
    </source>
</evidence>
<evidence type="ECO:0000256" key="9">
    <source>
        <dbReference type="ARBA" id="ARBA00023125"/>
    </source>
</evidence>
<feature type="domain" description="UvrD-like helicase C-terminal" evidence="18">
    <location>
        <begin position="328"/>
        <end position="642"/>
    </location>
</feature>
<keyword evidence="20" id="KW-1185">Reference proteome</keyword>
<organism evidence="19 20">
    <name type="scientific">Nocardioides panacisoli</name>
    <dbReference type="NCBI Taxonomy" id="627624"/>
    <lineage>
        <taxon>Bacteria</taxon>
        <taxon>Bacillati</taxon>
        <taxon>Actinomycetota</taxon>
        <taxon>Actinomycetes</taxon>
        <taxon>Propionibacteriales</taxon>
        <taxon>Nocardioidaceae</taxon>
        <taxon>Nocardioides</taxon>
    </lineage>
</organism>
<keyword evidence="9" id="KW-0238">DNA-binding</keyword>
<comment type="caution">
    <text evidence="19">The sequence shown here is derived from an EMBL/GenBank/DDBJ whole genome shotgun (WGS) entry which is preliminary data.</text>
</comment>
<evidence type="ECO:0000256" key="11">
    <source>
        <dbReference type="ARBA" id="ARBA00023235"/>
    </source>
</evidence>
<feature type="domain" description="UvrD-like helicase ATP-binding" evidence="17">
    <location>
        <begin position="22"/>
        <end position="317"/>
    </location>
</feature>
<dbReference type="PANTHER" id="PTHR11070">
    <property type="entry name" value="UVRD / RECB / PCRA DNA HELICASE FAMILY MEMBER"/>
    <property type="match status" value="1"/>
</dbReference>
<dbReference type="Gene3D" id="1.10.486.10">
    <property type="entry name" value="PCRA, domain 4"/>
    <property type="match status" value="1"/>
</dbReference>
<evidence type="ECO:0000256" key="8">
    <source>
        <dbReference type="ARBA" id="ARBA00022840"/>
    </source>
</evidence>
<dbReference type="InterPro" id="IPR038726">
    <property type="entry name" value="PDDEXK_AddAB-type"/>
</dbReference>
<evidence type="ECO:0000256" key="10">
    <source>
        <dbReference type="ARBA" id="ARBA00023204"/>
    </source>
</evidence>
<dbReference type="Gene3D" id="3.90.320.10">
    <property type="match status" value="1"/>
</dbReference>
<dbReference type="Pfam" id="PF13361">
    <property type="entry name" value="UvrD_C"/>
    <property type="match status" value="1"/>
</dbReference>
<dbReference type="Pfam" id="PF00580">
    <property type="entry name" value="UvrD-helicase"/>
    <property type="match status" value="1"/>
</dbReference>
<dbReference type="PROSITE" id="PS51217">
    <property type="entry name" value="UVRD_HELICASE_CTER"/>
    <property type="match status" value="1"/>
</dbReference>
<keyword evidence="10" id="KW-0234">DNA repair</keyword>
<dbReference type="InterPro" id="IPR000212">
    <property type="entry name" value="DNA_helicase_UvrD/REP"/>
</dbReference>
<comment type="catalytic activity">
    <reaction evidence="12">
        <text>Couples ATP hydrolysis with the unwinding of duplex DNA by translocating in the 3'-5' direction.</text>
        <dbReference type="EC" id="5.6.2.4"/>
    </reaction>
</comment>
<comment type="catalytic activity">
    <reaction evidence="14">
        <text>ATP + H2O = ADP + phosphate + H(+)</text>
        <dbReference type="Rhea" id="RHEA:13065"/>
        <dbReference type="ChEBI" id="CHEBI:15377"/>
        <dbReference type="ChEBI" id="CHEBI:15378"/>
        <dbReference type="ChEBI" id="CHEBI:30616"/>
        <dbReference type="ChEBI" id="CHEBI:43474"/>
        <dbReference type="ChEBI" id="CHEBI:456216"/>
        <dbReference type="EC" id="5.6.2.4"/>
    </reaction>
</comment>
<evidence type="ECO:0000256" key="12">
    <source>
        <dbReference type="ARBA" id="ARBA00034617"/>
    </source>
</evidence>
<reference evidence="20" key="1">
    <citation type="journal article" date="2019" name="Int. J. Syst. Evol. Microbiol.">
        <title>The Global Catalogue of Microorganisms (GCM) 10K type strain sequencing project: providing services to taxonomists for standard genome sequencing and annotation.</title>
        <authorList>
            <consortium name="The Broad Institute Genomics Platform"/>
            <consortium name="The Broad Institute Genome Sequencing Center for Infectious Disease"/>
            <person name="Wu L."/>
            <person name="Ma J."/>
        </authorList>
    </citation>
    <scope>NUCLEOTIDE SEQUENCE [LARGE SCALE GENOMIC DNA]</scope>
    <source>
        <strain evidence="20">JCM 16953</strain>
    </source>
</reference>
<evidence type="ECO:0000256" key="13">
    <source>
        <dbReference type="ARBA" id="ARBA00034808"/>
    </source>
</evidence>
<evidence type="ECO:0000256" key="3">
    <source>
        <dbReference type="ARBA" id="ARBA00022741"/>
    </source>
</evidence>
<evidence type="ECO:0000313" key="20">
    <source>
        <dbReference type="Proteomes" id="UP001501821"/>
    </source>
</evidence>
<keyword evidence="7" id="KW-0269">Exonuclease</keyword>
<gene>
    <name evidence="19" type="ORF">GCM10022242_39980</name>
</gene>
<dbReference type="InterPro" id="IPR014017">
    <property type="entry name" value="DNA_helicase_UvrD-like_C"/>
</dbReference>
<evidence type="ECO:0000256" key="7">
    <source>
        <dbReference type="ARBA" id="ARBA00022839"/>
    </source>
</evidence>
<evidence type="ECO:0000256" key="16">
    <source>
        <dbReference type="SAM" id="MobiDB-lite"/>
    </source>
</evidence>
<evidence type="ECO:0000259" key="18">
    <source>
        <dbReference type="PROSITE" id="PS51217"/>
    </source>
</evidence>
<evidence type="ECO:0000256" key="14">
    <source>
        <dbReference type="ARBA" id="ARBA00048988"/>
    </source>
</evidence>
<dbReference type="Pfam" id="PF12705">
    <property type="entry name" value="PDDEXK_1"/>
    <property type="match status" value="1"/>
</dbReference>
<dbReference type="CDD" id="cd17932">
    <property type="entry name" value="DEXQc_UvrD"/>
    <property type="match status" value="1"/>
</dbReference>
<keyword evidence="11" id="KW-0413">Isomerase</keyword>
<evidence type="ECO:0000256" key="1">
    <source>
        <dbReference type="ARBA" id="ARBA00009922"/>
    </source>
</evidence>
<sequence length="1082" mass="117482">MGDDMTATHYHLAPPPAATAAPRLDEDQQRVVDHAGGPLLVLAGPGTGKTTTLVEAIVDRIERRGADPRQVLALTFSRKAAEQLRDRVTARLGRTTATQLSSTFHSFAYSLVRRYAPAELYEGPLRLLSAPEQDVVLRELLADHPESVRWPDRFRHALGTRGFAREVHAVLARAREKGLDGEDLRRLGEAEGVAEYVAAGLFLEQYLTSLDSQGATDYADLIRRARIEAEVHRGELRAELRHVFVDEYQDTDPGQVALLRAIAGDGRDLVAVGDPHQSIYGFRGADVRGILEFPTAFPTSDGTPSGVVALRTTRRFGKRILAASQRVAGRIGLPGTIDEAAREAFLAPRTEPGAHGDGTVHVATFDTERAEADHLADVLRRAHLEDGVAWDDMAVLVRSGKASIGPLRRALGAAGVPVEVARDEVPLVRDPAVLPLLDALRAVVNAEVTDHEQVGYVDAGRAEALLTGPLGGLDAGDVRRLARQLRVREKDVAQATQGTPRSSRELVRLAVLEPGLLAGLEGPEIDRARALAELLQRVRAELDAGASAEDLLWTLWSGTGWPQRLRRSVEAGGGSARRAHRDLDSVCALFDVAARAGERREHLGVTPFLESLVQQEIPADTLAERGARGAAVRLLTAHRSKGLEWRLVVVAHVQDGGWPDLRRRSSLLQADRIGSDGIVPALTARELLAEERRLFYVACTRARERLVVTAVRSPDDEGEQPSRFLEELVPTSDQIRHVVGRPARPLSMSGLVAELRRTAADPEAPEGLRHAAARRLARLASEQAGTRPLVPAADPATWWGTRAASRSVRPIRQADAPVAVSASLLDAIATCPTKWFLEGEARGVQRQHQSANLGLIVHALAERVADGSAPADVEALMAAVAKVWDRLDFRTPWSKQREHARVRAALERYLEWHAGNPRRLLAIEARFATVITMDDGSQVRINGYADRVELDAEGNVVVVDLKTGRTAPSGPQVREHVQLALYQYAVDAGALDRPEEELTELRSGGAELVQLGLEDGSAGVTVQQQPPHVDGGDERRGLRARIAHTARLLREERFPATPGEHCRSCGFVALCPAKSAGSVVDQ</sequence>
<feature type="binding site" evidence="15">
    <location>
        <begin position="43"/>
        <end position="50"/>
    </location>
    <ligand>
        <name>ATP</name>
        <dbReference type="ChEBI" id="CHEBI:30616"/>
    </ligand>
</feature>
<evidence type="ECO:0000256" key="4">
    <source>
        <dbReference type="ARBA" id="ARBA00022763"/>
    </source>
</evidence>
<dbReference type="Proteomes" id="UP001501821">
    <property type="component" value="Unassembled WGS sequence"/>
</dbReference>
<evidence type="ECO:0000313" key="19">
    <source>
        <dbReference type="EMBL" id="GAA3834979.1"/>
    </source>
</evidence>
<evidence type="ECO:0000256" key="15">
    <source>
        <dbReference type="PROSITE-ProRule" id="PRU00560"/>
    </source>
</evidence>
<name>A0ABP7J6F8_9ACTN</name>
<keyword evidence="5 15" id="KW-0378">Hydrolase</keyword>
<dbReference type="Gene3D" id="3.40.50.300">
    <property type="entry name" value="P-loop containing nucleotide triphosphate hydrolases"/>
    <property type="match status" value="2"/>
</dbReference>
<comment type="similarity">
    <text evidence="1">Belongs to the helicase family. UvrD subfamily.</text>
</comment>
<dbReference type="PROSITE" id="PS51198">
    <property type="entry name" value="UVRD_HELICASE_ATP_BIND"/>
    <property type="match status" value="1"/>
</dbReference>
<dbReference type="InterPro" id="IPR013986">
    <property type="entry name" value="DExx_box_DNA_helicase_dom_sf"/>
</dbReference>
<evidence type="ECO:0000256" key="2">
    <source>
        <dbReference type="ARBA" id="ARBA00022722"/>
    </source>
</evidence>
<dbReference type="PANTHER" id="PTHR11070:SF59">
    <property type="entry name" value="DNA 3'-5' HELICASE"/>
    <property type="match status" value="1"/>
</dbReference>
<feature type="region of interest" description="Disordered" evidence="16">
    <location>
        <begin position="1"/>
        <end position="24"/>
    </location>
</feature>
<keyword evidence="8 15" id="KW-0067">ATP-binding</keyword>
<keyword evidence="6 15" id="KW-0347">Helicase</keyword>
<keyword evidence="2" id="KW-0540">Nuclease</keyword>
<proteinExistence type="inferred from homology"/>
<protein>
    <recommendedName>
        <fullName evidence="13">DNA 3'-5' helicase</fullName>
        <ecNumber evidence="13">5.6.2.4</ecNumber>
    </recommendedName>
</protein>
<dbReference type="EMBL" id="BAABAH010000021">
    <property type="protein sequence ID" value="GAA3834979.1"/>
    <property type="molecule type" value="Genomic_DNA"/>
</dbReference>
<evidence type="ECO:0000256" key="6">
    <source>
        <dbReference type="ARBA" id="ARBA00022806"/>
    </source>
</evidence>
<keyword evidence="3 15" id="KW-0547">Nucleotide-binding</keyword>
<dbReference type="InterPro" id="IPR014016">
    <property type="entry name" value="UvrD-like_ATP-bd"/>
</dbReference>
<keyword evidence="4" id="KW-0227">DNA damage</keyword>
<dbReference type="GO" id="GO:0004386">
    <property type="term" value="F:helicase activity"/>
    <property type="evidence" value="ECO:0007669"/>
    <property type="project" value="UniProtKB-KW"/>
</dbReference>
<evidence type="ECO:0000259" key="17">
    <source>
        <dbReference type="PROSITE" id="PS51198"/>
    </source>
</evidence>
<dbReference type="Gene3D" id="1.10.10.160">
    <property type="match status" value="1"/>
</dbReference>
<dbReference type="InterPro" id="IPR011604">
    <property type="entry name" value="PDDEXK-like_dom_sf"/>
</dbReference>